<evidence type="ECO:0000313" key="3">
    <source>
        <dbReference type="Proteomes" id="UP000729733"/>
    </source>
</evidence>
<evidence type="ECO:0000313" key="2">
    <source>
        <dbReference type="EMBL" id="MCC0175968.1"/>
    </source>
</evidence>
<feature type="transmembrane region" description="Helical" evidence="1">
    <location>
        <begin position="386"/>
        <end position="408"/>
    </location>
</feature>
<feature type="transmembrane region" description="Helical" evidence="1">
    <location>
        <begin position="420"/>
        <end position="443"/>
    </location>
</feature>
<feature type="transmembrane region" description="Helical" evidence="1">
    <location>
        <begin position="341"/>
        <end position="365"/>
    </location>
</feature>
<dbReference type="RefSeq" id="WP_229639003.1">
    <property type="nucleotide sequence ID" value="NZ_JADWDC010000005.1"/>
</dbReference>
<keyword evidence="1" id="KW-0472">Membrane</keyword>
<feature type="transmembrane region" description="Helical" evidence="1">
    <location>
        <begin position="450"/>
        <end position="468"/>
    </location>
</feature>
<accession>A0A964BMB0</accession>
<evidence type="ECO:0000256" key="1">
    <source>
        <dbReference type="SAM" id="Phobius"/>
    </source>
</evidence>
<feature type="transmembrane region" description="Helical" evidence="1">
    <location>
        <begin position="166"/>
        <end position="189"/>
    </location>
</feature>
<feature type="transmembrane region" description="Helical" evidence="1">
    <location>
        <begin position="252"/>
        <end position="271"/>
    </location>
</feature>
<keyword evidence="1" id="KW-1133">Transmembrane helix</keyword>
<keyword evidence="1" id="KW-0812">Transmembrane</keyword>
<name>A0A964BMB0_9CYAN</name>
<feature type="transmembrane region" description="Helical" evidence="1">
    <location>
        <begin position="291"/>
        <end position="309"/>
    </location>
</feature>
<comment type="caution">
    <text evidence="2">The sequence shown here is derived from an EMBL/GenBank/DDBJ whole genome shotgun (WGS) entry which is preliminary data.</text>
</comment>
<dbReference type="EMBL" id="JADWDC010000005">
    <property type="protein sequence ID" value="MCC0175968.1"/>
    <property type="molecule type" value="Genomic_DNA"/>
</dbReference>
<organism evidence="2 3">
    <name type="scientific">Waterburya agarophytonicola KI4</name>
    <dbReference type="NCBI Taxonomy" id="2874699"/>
    <lineage>
        <taxon>Bacteria</taxon>
        <taxon>Bacillati</taxon>
        <taxon>Cyanobacteriota</taxon>
        <taxon>Cyanophyceae</taxon>
        <taxon>Pleurocapsales</taxon>
        <taxon>Hyellaceae</taxon>
        <taxon>Waterburya</taxon>
        <taxon>Waterburya agarophytonicola</taxon>
    </lineage>
</organism>
<dbReference type="AlphaFoldDB" id="A0A964BMB0"/>
<feature type="transmembrane region" description="Helical" evidence="1">
    <location>
        <begin position="474"/>
        <end position="492"/>
    </location>
</feature>
<feature type="transmembrane region" description="Helical" evidence="1">
    <location>
        <begin position="221"/>
        <end position="240"/>
    </location>
</feature>
<feature type="transmembrane region" description="Helical" evidence="1">
    <location>
        <begin position="124"/>
        <end position="146"/>
    </location>
</feature>
<sequence length="513" mass="57167">MSHPENLSELIAQVEAVSPKLVDCWQATAIIESLGYTDRIIQAEFDFKDALELGEYIYQHNNPPALIPEVKPRRNWQAIAIEEIYAFVEQFSRSFVYAIPLISLLALGNIKASDTWKFIPPQLAALFTIATLASLITSGGFVQAIARRGEFYLGLNLSQQAKRACISLLGWGMLTSFLLAVVSLWFGFYRSLFPDNFLILGTGYYLVLSLLWMLLSMLSLLSIWGTPLTLIGLTFLYWALRFLGGMAALEAQMIAIFIVLIVLSITIFLLFSQRKKDDSDGFNVPLPSLSATVYLLAPFFAYGIIYFCFIFADRLVAGWAVDATSGLIFAIDSSYQRGMDLALLNFLLAVPLSEYLAYKLINYWYKQAKVVSYENMAQLSRSLKRHYYLLVGITLCFFALLVTFTIGFPSPQAWATDNTLLSWIGCLGYLLLVLALLNAVILFSLNLASNAIASLFPSLLINLIVGYITANAIAPDWAVLGLVIGSTVFLILSQRKVIDAINNPDYTYYLGGY</sequence>
<dbReference type="Proteomes" id="UP000729733">
    <property type="component" value="Unassembled WGS sequence"/>
</dbReference>
<gene>
    <name evidence="2" type="ORF">I4641_03105</name>
</gene>
<feature type="transmembrane region" description="Helical" evidence="1">
    <location>
        <begin position="196"/>
        <end position="215"/>
    </location>
</feature>
<keyword evidence="3" id="KW-1185">Reference proteome</keyword>
<feature type="transmembrane region" description="Helical" evidence="1">
    <location>
        <begin position="95"/>
        <end position="112"/>
    </location>
</feature>
<reference evidence="2" key="1">
    <citation type="journal article" date="2021" name="Antonie Van Leeuwenhoek">
        <title>Draft genome and description of Waterburya agarophytonicola gen. nov. sp. nov. (Pleurocapsales, Cyanobacteria): a seaweed symbiont.</title>
        <authorList>
            <person name="Bonthond G."/>
            <person name="Shalygin S."/>
            <person name="Bayer T."/>
            <person name="Weinberger F."/>
        </authorList>
    </citation>
    <scope>NUCLEOTIDE SEQUENCE</scope>
    <source>
        <strain evidence="2">KI4</strain>
    </source>
</reference>
<proteinExistence type="predicted"/>
<protein>
    <submittedName>
        <fullName evidence="2">Uncharacterized protein</fullName>
    </submittedName>
</protein>